<feature type="domain" description="Casparian strip membrane protein" evidence="9">
    <location>
        <begin position="22"/>
        <end position="176"/>
    </location>
</feature>
<evidence type="ECO:0000256" key="1">
    <source>
        <dbReference type="ARBA" id="ARBA00004651"/>
    </source>
</evidence>
<dbReference type="Proteomes" id="UP000235145">
    <property type="component" value="Unassembled WGS sequence"/>
</dbReference>
<sequence length="194" mass="21518">MPMETMTREPNLFRSQWWKTFFKIAQVGLRILVTGFATTSIATMLTSNQEIYMPYDETYIAVAKAHYSYSSGLWYKLLVDAVLGVFSLLSSILAYKMTKFSHTEPKTTLHFFLLLLDVVMTVLTISGCAAASAVGMVGLRGVEKPGISWTPICPLARRFCGMITLSVASSYASFTCMMALTFLSACKLMLLATH</sequence>
<dbReference type="PANTHER" id="PTHR36488:SF8">
    <property type="entry name" value="CASP-LIKE PROTEIN 1U1"/>
    <property type="match status" value="1"/>
</dbReference>
<keyword evidence="7 8" id="KW-0472">Membrane</keyword>
<evidence type="ECO:0000256" key="8">
    <source>
        <dbReference type="RuleBase" id="RU361233"/>
    </source>
</evidence>
<evidence type="ECO:0000256" key="4">
    <source>
        <dbReference type="ARBA" id="ARBA00022475"/>
    </source>
</evidence>
<dbReference type="PANTHER" id="PTHR36488">
    <property type="entry name" value="CASP-LIKE PROTEIN 1U1"/>
    <property type="match status" value="1"/>
</dbReference>
<evidence type="ECO:0000256" key="6">
    <source>
        <dbReference type="ARBA" id="ARBA00022989"/>
    </source>
</evidence>
<keyword evidence="4 8" id="KW-1003">Cell membrane</keyword>
<reference evidence="10 11" key="1">
    <citation type="journal article" date="2017" name="Nat. Commun.">
        <title>Genome assembly with in vitro proximity ligation data and whole-genome triplication in lettuce.</title>
        <authorList>
            <person name="Reyes-Chin-Wo S."/>
            <person name="Wang Z."/>
            <person name="Yang X."/>
            <person name="Kozik A."/>
            <person name="Arikit S."/>
            <person name="Song C."/>
            <person name="Xia L."/>
            <person name="Froenicke L."/>
            <person name="Lavelle D.O."/>
            <person name="Truco M.J."/>
            <person name="Xia R."/>
            <person name="Zhu S."/>
            <person name="Xu C."/>
            <person name="Xu H."/>
            <person name="Xu X."/>
            <person name="Cox K."/>
            <person name="Korf I."/>
            <person name="Meyers B.C."/>
            <person name="Michelmore R.W."/>
        </authorList>
    </citation>
    <scope>NUCLEOTIDE SEQUENCE [LARGE SCALE GENOMIC DNA]</scope>
    <source>
        <strain evidence="11">cv. Salinas</strain>
        <tissue evidence="10">Seedlings</tissue>
    </source>
</reference>
<proteinExistence type="inferred from homology"/>
<dbReference type="Pfam" id="PF04535">
    <property type="entry name" value="CASP_dom"/>
    <property type="match status" value="1"/>
</dbReference>
<dbReference type="InterPro" id="IPR006702">
    <property type="entry name" value="CASP_dom"/>
</dbReference>
<evidence type="ECO:0000256" key="3">
    <source>
        <dbReference type="ARBA" id="ARBA00011489"/>
    </source>
</evidence>
<evidence type="ECO:0000259" key="9">
    <source>
        <dbReference type="Pfam" id="PF04535"/>
    </source>
</evidence>
<evidence type="ECO:0000256" key="5">
    <source>
        <dbReference type="ARBA" id="ARBA00022692"/>
    </source>
</evidence>
<dbReference type="NCBIfam" id="TIGR01569">
    <property type="entry name" value="A_tha_TIGR01569"/>
    <property type="match status" value="1"/>
</dbReference>
<dbReference type="InterPro" id="IPR006459">
    <property type="entry name" value="CASP/CASPL"/>
</dbReference>
<evidence type="ECO:0000313" key="11">
    <source>
        <dbReference type="Proteomes" id="UP000235145"/>
    </source>
</evidence>
<comment type="similarity">
    <text evidence="2 8">Belongs to the Casparian strip membrane proteins (CASP) family.</text>
</comment>
<organism evidence="10 11">
    <name type="scientific">Lactuca sativa</name>
    <name type="common">Garden lettuce</name>
    <dbReference type="NCBI Taxonomy" id="4236"/>
    <lineage>
        <taxon>Eukaryota</taxon>
        <taxon>Viridiplantae</taxon>
        <taxon>Streptophyta</taxon>
        <taxon>Embryophyta</taxon>
        <taxon>Tracheophyta</taxon>
        <taxon>Spermatophyta</taxon>
        <taxon>Magnoliopsida</taxon>
        <taxon>eudicotyledons</taxon>
        <taxon>Gunneridae</taxon>
        <taxon>Pentapetalae</taxon>
        <taxon>asterids</taxon>
        <taxon>campanulids</taxon>
        <taxon>Asterales</taxon>
        <taxon>Asteraceae</taxon>
        <taxon>Cichorioideae</taxon>
        <taxon>Cichorieae</taxon>
        <taxon>Lactucinae</taxon>
        <taxon>Lactuca</taxon>
    </lineage>
</organism>
<dbReference type="AlphaFoldDB" id="A0A9R1UPD4"/>
<comment type="subcellular location">
    <subcellularLocation>
        <location evidence="1 8">Cell membrane</location>
        <topology evidence="1 8">Multi-pass membrane protein</topology>
    </subcellularLocation>
</comment>
<accession>A0A9R1UPD4</accession>
<feature type="transmembrane region" description="Helical" evidence="8">
    <location>
        <begin position="73"/>
        <end position="95"/>
    </location>
</feature>
<name>A0A9R1UPD4_LACSA</name>
<dbReference type="EMBL" id="NBSK02000008">
    <property type="protein sequence ID" value="KAJ0190500.1"/>
    <property type="molecule type" value="Genomic_DNA"/>
</dbReference>
<dbReference type="GO" id="GO:0005886">
    <property type="term" value="C:plasma membrane"/>
    <property type="evidence" value="ECO:0007669"/>
    <property type="project" value="UniProtKB-SubCell"/>
</dbReference>
<dbReference type="InterPro" id="IPR044173">
    <property type="entry name" value="CASPL"/>
</dbReference>
<feature type="transmembrane region" description="Helical" evidence="8">
    <location>
        <begin position="107"/>
        <end position="134"/>
    </location>
</feature>
<evidence type="ECO:0000313" key="10">
    <source>
        <dbReference type="EMBL" id="KAJ0190500.1"/>
    </source>
</evidence>
<comment type="caution">
    <text evidence="10">The sequence shown here is derived from an EMBL/GenBank/DDBJ whole genome shotgun (WGS) entry which is preliminary data.</text>
</comment>
<keyword evidence="11" id="KW-1185">Reference proteome</keyword>
<evidence type="ECO:0000256" key="7">
    <source>
        <dbReference type="ARBA" id="ARBA00023136"/>
    </source>
</evidence>
<keyword evidence="6 8" id="KW-1133">Transmembrane helix</keyword>
<protein>
    <recommendedName>
        <fullName evidence="8">CASP-like protein</fullName>
    </recommendedName>
</protein>
<comment type="subunit">
    <text evidence="3 8">Homodimer and heterodimers.</text>
</comment>
<evidence type="ECO:0000256" key="2">
    <source>
        <dbReference type="ARBA" id="ARBA00007651"/>
    </source>
</evidence>
<feature type="transmembrane region" description="Helical" evidence="8">
    <location>
        <begin position="21"/>
        <end position="45"/>
    </location>
</feature>
<feature type="transmembrane region" description="Helical" evidence="8">
    <location>
        <begin position="171"/>
        <end position="192"/>
    </location>
</feature>
<keyword evidence="5 8" id="KW-0812">Transmembrane</keyword>
<gene>
    <name evidence="10" type="ORF">LSAT_V11C800433080</name>
</gene>